<dbReference type="InterPro" id="IPR019775">
    <property type="entry name" value="WD40_repeat_CS"/>
</dbReference>
<evidence type="ECO:0000313" key="5">
    <source>
        <dbReference type="EMBL" id="MBT9314396.1"/>
    </source>
</evidence>
<dbReference type="SUPFAM" id="SSF50978">
    <property type="entry name" value="WD40 repeat-like"/>
    <property type="match status" value="1"/>
</dbReference>
<reference evidence="5" key="2">
    <citation type="journal article" date="2021" name="Mar. Drugs">
        <title>Genome Reduction and Secondary Metabolism of the Marine Sponge-Associated Cyanobacterium Leptothoe.</title>
        <authorList>
            <person name="Konstantinou D."/>
            <person name="Popin R.V."/>
            <person name="Fewer D.P."/>
            <person name="Sivonen K."/>
            <person name="Gkelis S."/>
        </authorList>
    </citation>
    <scope>NUCLEOTIDE SEQUENCE</scope>
    <source>
        <strain evidence="5">TAU-MAC 1115</strain>
    </source>
</reference>
<name>A0A947GKP8_9CYAN</name>
<dbReference type="InterPro" id="IPR020472">
    <property type="entry name" value="WD40_PAC1"/>
</dbReference>
<dbReference type="PROSITE" id="PS50294">
    <property type="entry name" value="WD_REPEATS_REGION"/>
    <property type="match status" value="3"/>
</dbReference>
<keyword evidence="2" id="KW-0677">Repeat</keyword>
<dbReference type="PROSITE" id="PS50082">
    <property type="entry name" value="WD_REPEATS_2"/>
    <property type="match status" value="3"/>
</dbReference>
<feature type="region of interest" description="Disordered" evidence="4">
    <location>
        <begin position="456"/>
        <end position="526"/>
    </location>
</feature>
<dbReference type="CDD" id="cd00200">
    <property type="entry name" value="WD40"/>
    <property type="match status" value="1"/>
</dbReference>
<comment type="caution">
    <text evidence="5">The sequence shown here is derived from an EMBL/GenBank/DDBJ whole genome shotgun (WGS) entry which is preliminary data.</text>
</comment>
<evidence type="ECO:0000256" key="3">
    <source>
        <dbReference type="PROSITE-ProRule" id="PRU00221"/>
    </source>
</evidence>
<feature type="repeat" description="WD" evidence="3">
    <location>
        <begin position="603"/>
        <end position="644"/>
    </location>
</feature>
<sequence>MNTPNPGFYTVGGPVQAGSGVYVPRKADKELLALCKEGTFAYVLTARQMGKSSLMVRTAQQLADDGIVSVIVDLQGSGKLVSVDQWYLNFLVSLEEALDEQDIELDTQVRKWWQENQDLGPSKRFSVFIEQVLLAEVTAPIVIFVDEIDTTLGIDFTDDFFVAIRYFAVSRAVKPIFKRLSFVLIGVATPGGLIRDRQRTPFNVGQRVDLTDFTLTEAWPLAKGLGLPQLEAEKVMEWVMGWTGGHPYLTQQLCRALAEKNEDEHQGQAWTKRAVDDAVAATFFGAMAERDNNLQFVRGMLTESDHEIYDVLTAYRDVWAERQPVVDDEQSPIKSHLKLSGVVKREAKKNLRVRNEIYKRVFDGTWVRDNLPVNWRKRIRQLQGTIAASLLVIGGLSGLTAWALWEKANAQAISEELAKEKQTLEQKREISSRTAQRAAISLVEAILQKEIAEEQRDTANTAKKTAEKQRQEAETARKQSEEAKVTEAEQRQLAEQRQQEAEQAKQAETVAREAETVARKNSEQRRVEAEVATQVAKEQGQIALARQLAAQAGWVRQQRLDLSPQSLLLATESMKRLQKLPTFTSDANQVLHGLKLLPPEKSSIAHEGYVEDVRFSPNGRYVATGSRDNTARVWDIERNVEVARIAHEGYVEDVRFSPNGRYVATGSSDNTARVWDIERNVEVARIAHEGYVYDVRFSPNGRYVATGSSDNTARVWDIERNVEVARMVHADPVRQIWFHPSGEYLLTRSGDIAEVWLLKPESLIAEACSRLTRNLTVQEWERFIGKDEPYTKTCENLDYPKDHMSHNNLSNLSHWIAARVDDVVGMVR</sequence>
<feature type="compositionally biased region" description="Basic and acidic residues" evidence="4">
    <location>
        <begin position="464"/>
        <end position="526"/>
    </location>
</feature>
<organism evidence="5 6">
    <name type="scientific">Leptothoe spongobia TAU-MAC 1115</name>
    <dbReference type="NCBI Taxonomy" id="1967444"/>
    <lineage>
        <taxon>Bacteria</taxon>
        <taxon>Bacillati</taxon>
        <taxon>Cyanobacteriota</taxon>
        <taxon>Cyanophyceae</taxon>
        <taxon>Nodosilineales</taxon>
        <taxon>Cymatolegaceae</taxon>
        <taxon>Leptothoe</taxon>
        <taxon>Leptothoe spongobia</taxon>
    </lineage>
</organism>
<keyword evidence="1 3" id="KW-0853">WD repeat</keyword>
<reference evidence="5" key="1">
    <citation type="submission" date="2020-11" db="EMBL/GenBank/DDBJ databases">
        <authorList>
            <person name="Konstantinou D."/>
            <person name="Gkelis S."/>
            <person name="Popin R."/>
            <person name="Fewer D."/>
            <person name="Sivonen K."/>
        </authorList>
    </citation>
    <scope>NUCLEOTIDE SEQUENCE</scope>
    <source>
        <strain evidence="5">TAU-MAC 1115</strain>
    </source>
</reference>
<dbReference type="AlphaFoldDB" id="A0A947GKP8"/>
<accession>A0A947GKP8</accession>
<gene>
    <name evidence="5" type="ORF">IXB50_03055</name>
</gene>
<dbReference type="RefSeq" id="WP_215607468.1">
    <property type="nucleotide sequence ID" value="NZ_JADOES010000004.1"/>
</dbReference>
<dbReference type="SMART" id="SM00320">
    <property type="entry name" value="WD40"/>
    <property type="match status" value="4"/>
</dbReference>
<proteinExistence type="predicted"/>
<dbReference type="Gene3D" id="2.130.10.10">
    <property type="entry name" value="YVTN repeat-like/Quinoprotein amine dehydrogenase"/>
    <property type="match status" value="1"/>
</dbReference>
<dbReference type="Pfam" id="PF14516">
    <property type="entry name" value="AAA_35"/>
    <property type="match status" value="1"/>
</dbReference>
<dbReference type="PANTHER" id="PTHR19879:SF9">
    <property type="entry name" value="TRANSCRIPTION INITIATION FACTOR TFIID SUBUNIT 5"/>
    <property type="match status" value="1"/>
</dbReference>
<dbReference type="PROSITE" id="PS00678">
    <property type="entry name" value="WD_REPEATS_1"/>
    <property type="match status" value="3"/>
</dbReference>
<dbReference type="InterPro" id="IPR001680">
    <property type="entry name" value="WD40_rpt"/>
</dbReference>
<dbReference type="Proteomes" id="UP000717364">
    <property type="component" value="Unassembled WGS sequence"/>
</dbReference>
<evidence type="ECO:0000313" key="6">
    <source>
        <dbReference type="Proteomes" id="UP000717364"/>
    </source>
</evidence>
<evidence type="ECO:0000256" key="4">
    <source>
        <dbReference type="SAM" id="MobiDB-lite"/>
    </source>
</evidence>
<dbReference type="Gene3D" id="3.40.50.300">
    <property type="entry name" value="P-loop containing nucleotide triphosphate hydrolases"/>
    <property type="match status" value="1"/>
</dbReference>
<dbReference type="InterPro" id="IPR015943">
    <property type="entry name" value="WD40/YVTN_repeat-like_dom_sf"/>
</dbReference>
<dbReference type="EMBL" id="JADOES010000004">
    <property type="protein sequence ID" value="MBT9314396.1"/>
    <property type="molecule type" value="Genomic_DNA"/>
</dbReference>
<dbReference type="Pfam" id="PF00400">
    <property type="entry name" value="WD40"/>
    <property type="match status" value="3"/>
</dbReference>
<dbReference type="PANTHER" id="PTHR19879">
    <property type="entry name" value="TRANSCRIPTION INITIATION FACTOR TFIID"/>
    <property type="match status" value="1"/>
</dbReference>
<keyword evidence="6" id="KW-1185">Reference proteome</keyword>
<feature type="repeat" description="WD" evidence="3">
    <location>
        <begin position="685"/>
        <end position="726"/>
    </location>
</feature>
<evidence type="ECO:0000256" key="1">
    <source>
        <dbReference type="ARBA" id="ARBA00022574"/>
    </source>
</evidence>
<evidence type="ECO:0000256" key="2">
    <source>
        <dbReference type="ARBA" id="ARBA00022737"/>
    </source>
</evidence>
<dbReference type="InterPro" id="IPR027417">
    <property type="entry name" value="P-loop_NTPase"/>
</dbReference>
<protein>
    <submittedName>
        <fullName evidence="5">AAA-like domain-containing protein</fullName>
    </submittedName>
</protein>
<dbReference type="PRINTS" id="PR00320">
    <property type="entry name" value="GPROTEINBRPT"/>
</dbReference>
<dbReference type="InterPro" id="IPR036322">
    <property type="entry name" value="WD40_repeat_dom_sf"/>
</dbReference>
<dbReference type="SUPFAM" id="SSF52540">
    <property type="entry name" value="P-loop containing nucleoside triphosphate hydrolases"/>
    <property type="match status" value="1"/>
</dbReference>
<feature type="repeat" description="WD" evidence="3">
    <location>
        <begin position="644"/>
        <end position="685"/>
    </location>
</feature>